<evidence type="ECO:0000313" key="2">
    <source>
        <dbReference type="EMBL" id="RKE88297.1"/>
    </source>
</evidence>
<keyword evidence="1" id="KW-0812">Transmembrane</keyword>
<dbReference type="Proteomes" id="UP000285906">
    <property type="component" value="Unassembled WGS sequence"/>
</dbReference>
<dbReference type="EMBL" id="RAQH01000003">
    <property type="protein sequence ID" value="RKE88297.1"/>
    <property type="molecule type" value="Genomic_DNA"/>
</dbReference>
<feature type="transmembrane region" description="Helical" evidence="1">
    <location>
        <begin position="114"/>
        <end position="136"/>
    </location>
</feature>
<sequence length="146" mass="16966">MKMSGYFTLTWLIIMIVSFLVSRLLLIDYLGLSDDDNVSWLDIFSGITFVFTLRFVFFLSLSSITIFLNLFKKIRSNWFLSLLTYLLIPVGTFLSIVFGDIFEESFKYENLKSGFKFAACVVLPHLAISLLCFLHFRRLMQKGKLN</sequence>
<gene>
    <name evidence="2" type="ORF">BXY58_1443</name>
</gene>
<dbReference type="AlphaFoldDB" id="A0A420DB97"/>
<evidence type="ECO:0000256" key="1">
    <source>
        <dbReference type="SAM" id="Phobius"/>
    </source>
</evidence>
<organism evidence="2 3">
    <name type="scientific">Epilithonimonas arachidiradicis</name>
    <dbReference type="NCBI Taxonomy" id="1617282"/>
    <lineage>
        <taxon>Bacteria</taxon>
        <taxon>Pseudomonadati</taxon>
        <taxon>Bacteroidota</taxon>
        <taxon>Flavobacteriia</taxon>
        <taxon>Flavobacteriales</taxon>
        <taxon>Weeksellaceae</taxon>
        <taxon>Chryseobacterium group</taxon>
        <taxon>Epilithonimonas</taxon>
    </lineage>
</organism>
<keyword evidence="1" id="KW-1133">Transmembrane helix</keyword>
<name>A0A420DB97_9FLAO</name>
<protein>
    <submittedName>
        <fullName evidence="2">Uncharacterized protein</fullName>
    </submittedName>
</protein>
<accession>A0A420DB97</accession>
<keyword evidence="1" id="KW-0472">Membrane</keyword>
<proteinExistence type="predicted"/>
<comment type="caution">
    <text evidence="2">The sequence shown here is derived from an EMBL/GenBank/DDBJ whole genome shotgun (WGS) entry which is preliminary data.</text>
</comment>
<reference evidence="2 3" key="1">
    <citation type="submission" date="2018-09" db="EMBL/GenBank/DDBJ databases">
        <title>Genomic Encyclopedia of Archaeal and Bacterial Type Strains, Phase II (KMG-II): from individual species to whole genera.</title>
        <authorList>
            <person name="Goeker M."/>
        </authorList>
    </citation>
    <scope>NUCLEOTIDE SEQUENCE [LARGE SCALE GENOMIC DNA]</scope>
    <source>
        <strain evidence="2 3">DSM 27620</strain>
    </source>
</reference>
<dbReference type="RefSeq" id="WP_170144203.1">
    <property type="nucleotide sequence ID" value="NZ_RAQH01000003.1"/>
</dbReference>
<feature type="transmembrane region" description="Helical" evidence="1">
    <location>
        <begin position="78"/>
        <end position="102"/>
    </location>
</feature>
<feature type="transmembrane region" description="Helical" evidence="1">
    <location>
        <begin position="7"/>
        <end position="27"/>
    </location>
</feature>
<feature type="transmembrane region" description="Helical" evidence="1">
    <location>
        <begin position="47"/>
        <end position="71"/>
    </location>
</feature>
<evidence type="ECO:0000313" key="3">
    <source>
        <dbReference type="Proteomes" id="UP000285906"/>
    </source>
</evidence>